<organism evidence="2 3">
    <name type="scientific">Paraflavitalea soli</name>
    <dbReference type="NCBI Taxonomy" id="2315862"/>
    <lineage>
        <taxon>Bacteria</taxon>
        <taxon>Pseudomonadati</taxon>
        <taxon>Bacteroidota</taxon>
        <taxon>Chitinophagia</taxon>
        <taxon>Chitinophagales</taxon>
        <taxon>Chitinophagaceae</taxon>
        <taxon>Paraflavitalea</taxon>
    </lineage>
</organism>
<reference evidence="2 3" key="1">
    <citation type="submission" date="2018-09" db="EMBL/GenBank/DDBJ databases">
        <title>Genome sequencing of strain 6GH32-13.</title>
        <authorList>
            <person name="Weon H.-Y."/>
            <person name="Heo J."/>
            <person name="Kwon S.-W."/>
        </authorList>
    </citation>
    <scope>NUCLEOTIDE SEQUENCE [LARGE SCALE GENOMIC DNA]</scope>
    <source>
        <strain evidence="2 3">5GH32-13</strain>
    </source>
</reference>
<keyword evidence="3" id="KW-1185">Reference proteome</keyword>
<gene>
    <name evidence="2" type="ORF">D3H65_29600</name>
</gene>
<proteinExistence type="predicted"/>
<dbReference type="EMBL" id="CP032157">
    <property type="protein sequence ID" value="AXY77892.1"/>
    <property type="molecule type" value="Genomic_DNA"/>
</dbReference>
<dbReference type="Proteomes" id="UP000263900">
    <property type="component" value="Chromosome"/>
</dbReference>
<accession>A0A3B7MTQ3</accession>
<dbReference type="KEGG" id="pseg:D3H65_29600"/>
<feature type="region of interest" description="Disordered" evidence="1">
    <location>
        <begin position="1"/>
        <end position="20"/>
    </location>
</feature>
<dbReference type="AlphaFoldDB" id="A0A3B7MTQ3"/>
<feature type="compositionally biased region" description="Polar residues" evidence="1">
    <location>
        <begin position="1"/>
        <end position="19"/>
    </location>
</feature>
<evidence type="ECO:0000313" key="3">
    <source>
        <dbReference type="Proteomes" id="UP000263900"/>
    </source>
</evidence>
<name>A0A3B7MTQ3_9BACT</name>
<evidence type="ECO:0000256" key="1">
    <source>
        <dbReference type="SAM" id="MobiDB-lite"/>
    </source>
</evidence>
<sequence length="140" mass="16460">MEQQRIDQLSHPAQQQQEPYDQALRASFIKNFREKMEQIITPAFGKCVQSLNRYGIVAQQVDRMEREHPNVSLDIRYDTQNYCMFLLAPMEAEGKVAMRTLIHKDNEWNYEDATRVEVDQLSESLIREKVQEAINALDNQ</sequence>
<protein>
    <submittedName>
        <fullName evidence="2">Uncharacterized protein</fullName>
    </submittedName>
</protein>
<evidence type="ECO:0000313" key="2">
    <source>
        <dbReference type="EMBL" id="AXY77892.1"/>
    </source>
</evidence>